<dbReference type="SUPFAM" id="SSF50978">
    <property type="entry name" value="WD40 repeat-like"/>
    <property type="match status" value="1"/>
</dbReference>
<feature type="compositionally biased region" description="Acidic residues" evidence="7">
    <location>
        <begin position="359"/>
        <end position="377"/>
    </location>
</feature>
<feature type="region of interest" description="Disordered" evidence="7">
    <location>
        <begin position="344"/>
        <end position="449"/>
    </location>
</feature>
<proteinExistence type="inferred from homology"/>
<evidence type="ECO:0000256" key="4">
    <source>
        <dbReference type="ARBA" id="ARBA00039238"/>
    </source>
</evidence>
<dbReference type="Pfam" id="PF24796">
    <property type="entry name" value="WDR55"/>
    <property type="match status" value="1"/>
</dbReference>
<dbReference type="InterPro" id="IPR050505">
    <property type="entry name" value="WDR55/POC1"/>
</dbReference>
<gene>
    <name evidence="8" type="ORF">JR316_009510</name>
</gene>
<dbReference type="PROSITE" id="PS50082">
    <property type="entry name" value="WD_REPEATS_2"/>
    <property type="match status" value="1"/>
</dbReference>
<evidence type="ECO:0000256" key="7">
    <source>
        <dbReference type="SAM" id="MobiDB-lite"/>
    </source>
</evidence>
<feature type="compositionally biased region" description="Acidic residues" evidence="7">
    <location>
        <begin position="393"/>
        <end position="410"/>
    </location>
</feature>
<dbReference type="InterPro" id="IPR015943">
    <property type="entry name" value="WD40/YVTN_repeat-like_dom_sf"/>
</dbReference>
<name>A0A8H7XSD4_PSICU</name>
<dbReference type="EMBL" id="JAFIQS010000009">
    <property type="protein sequence ID" value="KAG5165923.1"/>
    <property type="molecule type" value="Genomic_DNA"/>
</dbReference>
<feature type="repeat" description="WD" evidence="6">
    <location>
        <begin position="107"/>
        <end position="130"/>
    </location>
</feature>
<sequence>MPEIPVGAQIFDVVFHPTFSTVYTGLLTGYIKAWAYDEQGNHKPTFSVRPTKHSCRGLSLNQDGSHLYAVGKAKSLFTIDTLTQSVDTRPGAHDSTINRVKHLMPWLLSTGDDDGTVKLWDPRQRDSVRTYTQHFDYITDFLWIHDKKQLVATSGDGTLSVMDIRSKKPEPIAQSEDQEDELLSIVSIRGGSKFVVGTQLGILSIFNRSSGWGDCVDRIPGHPMSVDALCALPPDIPGVDTTSTILTGSSDGMVRAVQILPTKLLGVVADHGEWPIERISVGGGLGQLTIESEESSSHGETRIKSNNVEGENEGTEAHHSRWWVGSVGHEEVLRMTDLVGFFRDNEGDETNQGALGVEVSEDDSDEGSDSGSEEDNAEGTQKQPDVLAPASGEVDEDEGDNSADSSESEPEAPLPAKRKRKQQQNEPVMAKKKKGKNTVEIEPSFFDEL</sequence>
<dbReference type="InterPro" id="IPR036322">
    <property type="entry name" value="WD40_repeat_dom_sf"/>
</dbReference>
<evidence type="ECO:0000256" key="2">
    <source>
        <dbReference type="ARBA" id="ARBA00022574"/>
    </source>
</evidence>
<feature type="region of interest" description="Disordered" evidence="7">
    <location>
        <begin position="291"/>
        <end position="319"/>
    </location>
</feature>
<organism evidence="8">
    <name type="scientific">Psilocybe cubensis</name>
    <name type="common">Psychedelic mushroom</name>
    <name type="synonym">Stropharia cubensis</name>
    <dbReference type="NCBI Taxonomy" id="181762"/>
    <lineage>
        <taxon>Eukaryota</taxon>
        <taxon>Fungi</taxon>
        <taxon>Dikarya</taxon>
        <taxon>Basidiomycota</taxon>
        <taxon>Agaricomycotina</taxon>
        <taxon>Agaricomycetes</taxon>
        <taxon>Agaricomycetidae</taxon>
        <taxon>Agaricales</taxon>
        <taxon>Agaricineae</taxon>
        <taxon>Strophariaceae</taxon>
        <taxon>Psilocybe</taxon>
    </lineage>
</organism>
<dbReference type="AlphaFoldDB" id="A0A8H7XSD4"/>
<evidence type="ECO:0000256" key="5">
    <source>
        <dbReference type="ARBA" id="ARBA00039514"/>
    </source>
</evidence>
<dbReference type="Gene3D" id="2.130.10.10">
    <property type="entry name" value="YVTN repeat-like/Quinoprotein amine dehydrogenase"/>
    <property type="match status" value="1"/>
</dbReference>
<protein>
    <recommendedName>
        <fullName evidence="4">WD repeat-containing protein JIP5</fullName>
    </recommendedName>
    <alternativeName>
        <fullName evidence="5">WD repeat-containing protein jip5</fullName>
    </alternativeName>
</protein>
<reference evidence="8" key="1">
    <citation type="submission" date="2021-02" db="EMBL/GenBank/DDBJ databases">
        <title>Psilocybe cubensis genome.</title>
        <authorList>
            <person name="Mckernan K.J."/>
            <person name="Crawford S."/>
            <person name="Trippe A."/>
            <person name="Kane L.T."/>
            <person name="Mclaughlin S."/>
        </authorList>
    </citation>
    <scope>NUCLEOTIDE SEQUENCE [LARGE SCALE GENOMIC DNA]</scope>
    <source>
        <strain evidence="8">MGC-MH-2018</strain>
    </source>
</reference>
<dbReference type="InterPro" id="IPR001680">
    <property type="entry name" value="WD40_rpt"/>
</dbReference>
<dbReference type="SMART" id="SM00320">
    <property type="entry name" value="WD40"/>
    <property type="match status" value="6"/>
</dbReference>
<comment type="caution">
    <text evidence="8">The sequence shown here is derived from an EMBL/GenBank/DDBJ whole genome shotgun (WGS) entry which is preliminary data.</text>
</comment>
<evidence type="ECO:0000256" key="6">
    <source>
        <dbReference type="PROSITE-ProRule" id="PRU00221"/>
    </source>
</evidence>
<dbReference type="PANTHER" id="PTHR44019:SF20">
    <property type="entry name" value="WD REPEAT-CONTAINING PROTEIN 55"/>
    <property type="match status" value="1"/>
</dbReference>
<accession>A0A8H7XSD4</accession>
<evidence type="ECO:0000256" key="3">
    <source>
        <dbReference type="ARBA" id="ARBA00022737"/>
    </source>
</evidence>
<evidence type="ECO:0000256" key="1">
    <source>
        <dbReference type="ARBA" id="ARBA00007625"/>
    </source>
</evidence>
<comment type="similarity">
    <text evidence="1">Belongs to the WD repeat WDR55 family.</text>
</comment>
<evidence type="ECO:0000313" key="8">
    <source>
        <dbReference type="EMBL" id="KAG5165923.1"/>
    </source>
</evidence>
<dbReference type="PANTHER" id="PTHR44019">
    <property type="entry name" value="WD REPEAT-CONTAINING PROTEIN 55"/>
    <property type="match status" value="1"/>
</dbReference>
<keyword evidence="3" id="KW-0677">Repeat</keyword>
<keyword evidence="2 6" id="KW-0853">WD repeat</keyword>